<feature type="transmembrane region" description="Helical" evidence="6">
    <location>
        <begin position="242"/>
        <end position="265"/>
    </location>
</feature>
<feature type="transmembrane region" description="Helical" evidence="6">
    <location>
        <begin position="44"/>
        <end position="67"/>
    </location>
</feature>
<dbReference type="RefSeq" id="WP_213820948.1">
    <property type="nucleotide sequence ID" value="NZ_JAAMFL010000003.1"/>
</dbReference>
<dbReference type="EMBL" id="JAAMFL010000003">
    <property type="protein sequence ID" value="MBS9337226.1"/>
    <property type="molecule type" value="Genomic_DNA"/>
</dbReference>
<keyword evidence="3 6" id="KW-0812">Transmembrane</keyword>
<dbReference type="InterPro" id="IPR004680">
    <property type="entry name" value="Cit_transptr-like_dom"/>
</dbReference>
<sequence length="371" mass="40767">MKKIIHQLTRDGLFLSTSILVLFFALLGRVQWASISWPTVESLLALLGLVTLFQSLGLIDALADFFIEKAKTTRSLVCALYLLTFFSAMVVTNDVAILTFLPLTFALAKRVPFPTVKVAAATTSYANLGSAISPLGNPQNIFLLAHYQKGFAELFLPGTLLLFLALCSLPFFIKMVPEKSIQPIEQKAQIRPFSTFDRLLLFLASILVLLSLLSQSNLLGALAIVFLLIFHFDSTVLKAIDYGVVLSILNFFLLVSVLIGLPVVHQLLQELGSEKHSLFMTATLSSQFISNVPAAALLAPVTKQFTALYLGVSIGGFGTLLASLANLLAFRQVKENVKAGVQRDFFIVFTRYNLFFLVFGMLLALLYLTLT</sequence>
<feature type="transmembrane region" description="Helical" evidence="6">
    <location>
        <begin position="154"/>
        <end position="173"/>
    </location>
</feature>
<keyword evidence="2" id="KW-0813">Transport</keyword>
<feature type="transmembrane region" description="Helical" evidence="6">
    <location>
        <begin position="351"/>
        <end position="370"/>
    </location>
</feature>
<feature type="transmembrane region" description="Helical" evidence="6">
    <location>
        <begin position="199"/>
        <end position="230"/>
    </location>
</feature>
<evidence type="ECO:0000313" key="9">
    <source>
        <dbReference type="Proteomes" id="UP001519503"/>
    </source>
</evidence>
<evidence type="ECO:0000256" key="6">
    <source>
        <dbReference type="SAM" id="Phobius"/>
    </source>
</evidence>
<feature type="transmembrane region" description="Helical" evidence="6">
    <location>
        <begin position="12"/>
        <end position="32"/>
    </location>
</feature>
<evidence type="ECO:0000256" key="1">
    <source>
        <dbReference type="ARBA" id="ARBA00004141"/>
    </source>
</evidence>
<proteinExistence type="predicted"/>
<reference evidence="8 9" key="1">
    <citation type="submission" date="2020-02" db="EMBL/GenBank/DDBJ databases">
        <title>Fructobacillus sp. isolated from paper mulberry of Taiwan.</title>
        <authorList>
            <person name="Lin S.-T."/>
        </authorList>
    </citation>
    <scope>NUCLEOTIDE SEQUENCE [LARGE SCALE GENOMIC DNA]</scope>
    <source>
        <strain evidence="8 9">S1-1</strain>
    </source>
</reference>
<keyword evidence="9" id="KW-1185">Reference proteome</keyword>
<dbReference type="PANTHER" id="PTHR43568:SF1">
    <property type="entry name" value="P PROTEIN"/>
    <property type="match status" value="1"/>
</dbReference>
<protein>
    <recommendedName>
        <fullName evidence="7">Citrate transporter-like domain-containing protein</fullName>
    </recommendedName>
</protein>
<feature type="transmembrane region" description="Helical" evidence="6">
    <location>
        <begin position="79"/>
        <end position="108"/>
    </location>
</feature>
<organism evidence="8 9">
    <name type="scientific">Fructobacillus parabroussonetiae</name>
    <dbReference type="NCBI Taxonomy" id="2713174"/>
    <lineage>
        <taxon>Bacteria</taxon>
        <taxon>Bacillati</taxon>
        <taxon>Bacillota</taxon>
        <taxon>Bacilli</taxon>
        <taxon>Lactobacillales</taxon>
        <taxon>Lactobacillaceae</taxon>
        <taxon>Fructobacillus</taxon>
    </lineage>
</organism>
<comment type="caution">
    <text evidence="8">The sequence shown here is derived from an EMBL/GenBank/DDBJ whole genome shotgun (WGS) entry which is preliminary data.</text>
</comment>
<feature type="domain" description="Citrate transporter-like" evidence="7">
    <location>
        <begin position="13"/>
        <end position="304"/>
    </location>
</feature>
<dbReference type="PANTHER" id="PTHR43568">
    <property type="entry name" value="P PROTEIN"/>
    <property type="match status" value="1"/>
</dbReference>
<dbReference type="Proteomes" id="UP001519503">
    <property type="component" value="Unassembled WGS sequence"/>
</dbReference>
<evidence type="ECO:0000256" key="2">
    <source>
        <dbReference type="ARBA" id="ARBA00022448"/>
    </source>
</evidence>
<evidence type="ECO:0000256" key="3">
    <source>
        <dbReference type="ARBA" id="ARBA00022692"/>
    </source>
</evidence>
<gene>
    <name evidence="8" type="ORF">G6R30_01935</name>
</gene>
<evidence type="ECO:0000313" key="8">
    <source>
        <dbReference type="EMBL" id="MBS9337226.1"/>
    </source>
</evidence>
<accession>A0ABS5QVT7</accession>
<feature type="transmembrane region" description="Helical" evidence="6">
    <location>
        <begin position="277"/>
        <end position="301"/>
    </location>
</feature>
<feature type="transmembrane region" description="Helical" evidence="6">
    <location>
        <begin position="307"/>
        <end position="330"/>
    </location>
</feature>
<dbReference type="InterPro" id="IPR051475">
    <property type="entry name" value="Diverse_Ion_Transporter"/>
</dbReference>
<name>A0ABS5QVT7_9LACO</name>
<evidence type="ECO:0000259" key="7">
    <source>
        <dbReference type="Pfam" id="PF03600"/>
    </source>
</evidence>
<dbReference type="Pfam" id="PF03600">
    <property type="entry name" value="CitMHS"/>
    <property type="match status" value="1"/>
</dbReference>
<comment type="subcellular location">
    <subcellularLocation>
        <location evidence="1">Membrane</location>
        <topology evidence="1">Multi-pass membrane protein</topology>
    </subcellularLocation>
</comment>
<evidence type="ECO:0000256" key="4">
    <source>
        <dbReference type="ARBA" id="ARBA00022989"/>
    </source>
</evidence>
<keyword evidence="5 6" id="KW-0472">Membrane</keyword>
<evidence type="ECO:0000256" key="5">
    <source>
        <dbReference type="ARBA" id="ARBA00023136"/>
    </source>
</evidence>
<keyword evidence="4 6" id="KW-1133">Transmembrane helix</keyword>